<dbReference type="InterPro" id="IPR005837">
    <property type="entry name" value="FliP"/>
</dbReference>
<feature type="transmembrane region" description="Helical" evidence="12">
    <location>
        <begin position="231"/>
        <end position="252"/>
    </location>
</feature>
<keyword evidence="4 12" id="KW-1003">Cell membrane</keyword>
<evidence type="ECO:0000256" key="9">
    <source>
        <dbReference type="ARBA" id="ARBA00023136"/>
    </source>
</evidence>
<comment type="subcellular location">
    <subcellularLocation>
        <location evidence="12">Cell membrane</location>
        <topology evidence="12">Multi-pass membrane protein</topology>
    </subcellularLocation>
    <subcellularLocation>
        <location evidence="12">Bacterial flagellum basal body</location>
    </subcellularLocation>
</comment>
<keyword evidence="8 12" id="KW-1133">Transmembrane helix</keyword>
<dbReference type="GO" id="GO:0005886">
    <property type="term" value="C:plasma membrane"/>
    <property type="evidence" value="ECO:0007669"/>
    <property type="project" value="UniProtKB-SubCell"/>
</dbReference>
<dbReference type="KEGG" id="hprf:HLPR_16950"/>
<evidence type="ECO:0000256" key="6">
    <source>
        <dbReference type="ARBA" id="ARBA00022795"/>
    </source>
</evidence>
<feature type="transmembrane region" description="Helical" evidence="12">
    <location>
        <begin position="55"/>
        <end position="86"/>
    </location>
</feature>
<reference evidence="13 14" key="1">
    <citation type="submission" date="2023-08" db="EMBL/GenBank/DDBJ databases">
        <title>Helicovermis profunda gen. nov., sp. nov., a novel mesophilic, fermentative bacterium within the Bacillota from a deep-sea hydrothermal vent chimney.</title>
        <authorList>
            <person name="Miyazaki U."/>
            <person name="Mizutani D."/>
            <person name="Hashimoto Y."/>
            <person name="Tame A."/>
            <person name="Sawayama S."/>
            <person name="Miyazaki J."/>
            <person name="Takai K."/>
            <person name="Nakagawa S."/>
        </authorList>
    </citation>
    <scope>NUCLEOTIDE SEQUENCE [LARGE SCALE GENOMIC DNA]</scope>
    <source>
        <strain evidence="13 14">S502</strain>
    </source>
</reference>
<comment type="similarity">
    <text evidence="1 12">Belongs to the FliP/MopC/SpaP family.</text>
</comment>
<gene>
    <name evidence="12 13" type="primary">fliP</name>
    <name evidence="13" type="ORF">HLPR_16950</name>
</gene>
<evidence type="ECO:0000256" key="8">
    <source>
        <dbReference type="ARBA" id="ARBA00022989"/>
    </source>
</evidence>
<evidence type="ECO:0000256" key="3">
    <source>
        <dbReference type="ARBA" id="ARBA00022448"/>
    </source>
</evidence>
<dbReference type="Proteomes" id="UP001321786">
    <property type="component" value="Chromosome"/>
</dbReference>
<dbReference type="NCBIfam" id="NF009438">
    <property type="entry name" value="PRK12797.1"/>
    <property type="match status" value="1"/>
</dbReference>
<dbReference type="PROSITE" id="PS01061">
    <property type="entry name" value="FLIP_2"/>
    <property type="match status" value="1"/>
</dbReference>
<evidence type="ECO:0000313" key="13">
    <source>
        <dbReference type="EMBL" id="BEP29364.1"/>
    </source>
</evidence>
<keyword evidence="10" id="KW-0975">Bacterial flagellum</keyword>
<keyword evidence="13" id="KW-0966">Cell projection</keyword>
<proteinExistence type="inferred from homology"/>
<keyword evidence="13" id="KW-0282">Flagellum</keyword>
<dbReference type="PANTHER" id="PTHR30587">
    <property type="entry name" value="FLAGELLAR BIOSYNTHETIC PROTEIN FLIP"/>
    <property type="match status" value="1"/>
</dbReference>
<keyword evidence="11 12" id="KW-1006">Bacterial flagellum protein export</keyword>
<dbReference type="PROSITE" id="PS01060">
    <property type="entry name" value="FLIP_1"/>
    <property type="match status" value="1"/>
</dbReference>
<dbReference type="PANTHER" id="PTHR30587:SF0">
    <property type="entry name" value="FLAGELLAR BIOSYNTHETIC PROTEIN FLIP"/>
    <property type="match status" value="1"/>
</dbReference>
<dbReference type="EMBL" id="AP028654">
    <property type="protein sequence ID" value="BEP29364.1"/>
    <property type="molecule type" value="Genomic_DNA"/>
</dbReference>
<keyword evidence="7 12" id="KW-0653">Protein transport</keyword>
<evidence type="ECO:0000256" key="2">
    <source>
        <dbReference type="ARBA" id="ARBA00021714"/>
    </source>
</evidence>
<comment type="caution">
    <text evidence="12">Lacks conserved residue(s) required for the propagation of feature annotation.</text>
</comment>
<dbReference type="GO" id="GO:0009425">
    <property type="term" value="C:bacterial-type flagellum basal body"/>
    <property type="evidence" value="ECO:0007669"/>
    <property type="project" value="UniProtKB-SubCell"/>
</dbReference>
<dbReference type="GO" id="GO:0044781">
    <property type="term" value="P:bacterial-type flagellum organization"/>
    <property type="evidence" value="ECO:0007669"/>
    <property type="project" value="UniProtKB-UniRule"/>
</dbReference>
<keyword evidence="5 12" id="KW-0812">Transmembrane</keyword>
<evidence type="ECO:0000256" key="4">
    <source>
        <dbReference type="ARBA" id="ARBA00022475"/>
    </source>
</evidence>
<evidence type="ECO:0000256" key="10">
    <source>
        <dbReference type="ARBA" id="ARBA00023143"/>
    </source>
</evidence>
<dbReference type="PRINTS" id="PR01302">
    <property type="entry name" value="TYPE3IMPPROT"/>
</dbReference>
<evidence type="ECO:0000256" key="1">
    <source>
        <dbReference type="ARBA" id="ARBA00006257"/>
    </source>
</evidence>
<protein>
    <recommendedName>
        <fullName evidence="2 12">Flagellar biosynthetic protein FliP</fullName>
    </recommendedName>
</protein>
<evidence type="ECO:0000313" key="14">
    <source>
        <dbReference type="Proteomes" id="UP001321786"/>
    </source>
</evidence>
<keyword evidence="3 12" id="KW-0813">Transport</keyword>
<evidence type="ECO:0000256" key="11">
    <source>
        <dbReference type="ARBA" id="ARBA00023225"/>
    </source>
</evidence>
<dbReference type="RefSeq" id="WP_338535002.1">
    <property type="nucleotide sequence ID" value="NZ_AP028654.1"/>
</dbReference>
<dbReference type="AlphaFoldDB" id="A0AAU9E442"/>
<feature type="transmembrane region" description="Helical" evidence="12">
    <location>
        <begin position="197"/>
        <end position="219"/>
    </location>
</feature>
<sequence length="256" mass="28777">MKNIFKRNKKIILIILFIILSVFVFSSFAIAEDNIKVPNIDISFNGSDQPVSTVQIMLLLTILTLAPSILIMMTSFTRIIIIFSFLRRALSLQSTPPNQVIITLALFITFFVMTPTFTAIYNDAYIPLNNGEITQQVAIEKASVPLKAYMLRQVRAKDLALFVDIAGVKNIKDYSDVSMVALIPAFMISEIKTGFEIGFLLFIPFIVIDMIVASTLMALGMMMLPPVMISLPFKILLFIMVDGWNLLIQKIILTIR</sequence>
<dbReference type="PRINTS" id="PR00951">
    <property type="entry name" value="FLGBIOSNFLIP"/>
</dbReference>
<dbReference type="InterPro" id="IPR005838">
    <property type="entry name" value="T3SS_IM_P"/>
</dbReference>
<dbReference type="Pfam" id="PF00813">
    <property type="entry name" value="FliP"/>
    <property type="match status" value="1"/>
</dbReference>
<comment type="function">
    <text evidence="12">Plays a role in the flagellum-specific transport system.</text>
</comment>
<keyword evidence="9 12" id="KW-0472">Membrane</keyword>
<evidence type="ECO:0000256" key="12">
    <source>
        <dbReference type="RuleBase" id="RU362069"/>
    </source>
</evidence>
<dbReference type="NCBIfam" id="TIGR01103">
    <property type="entry name" value="fliP"/>
    <property type="match status" value="1"/>
</dbReference>
<dbReference type="GO" id="GO:0009306">
    <property type="term" value="P:protein secretion"/>
    <property type="evidence" value="ECO:0007669"/>
    <property type="project" value="UniProtKB-UniRule"/>
</dbReference>
<organism evidence="13 14">
    <name type="scientific">Helicovermis profundi</name>
    <dbReference type="NCBI Taxonomy" id="3065157"/>
    <lineage>
        <taxon>Bacteria</taxon>
        <taxon>Bacillati</taxon>
        <taxon>Bacillota</taxon>
        <taxon>Clostridia</taxon>
        <taxon>Helicovermis</taxon>
    </lineage>
</organism>
<keyword evidence="13" id="KW-0969">Cilium</keyword>
<name>A0AAU9E442_9FIRM</name>
<accession>A0AAU9E442</accession>
<evidence type="ECO:0000256" key="7">
    <source>
        <dbReference type="ARBA" id="ARBA00022927"/>
    </source>
</evidence>
<evidence type="ECO:0000256" key="5">
    <source>
        <dbReference type="ARBA" id="ARBA00022692"/>
    </source>
</evidence>
<keyword evidence="14" id="KW-1185">Reference proteome</keyword>
<keyword evidence="6 12" id="KW-1005">Bacterial flagellum biogenesis</keyword>